<feature type="transmembrane region" description="Helical" evidence="6">
    <location>
        <begin position="147"/>
        <end position="169"/>
    </location>
</feature>
<comment type="caution">
    <text evidence="8">The sequence shown here is derived from an EMBL/GenBank/DDBJ whole genome shotgun (WGS) entry which is preliminary data.</text>
</comment>
<feature type="transmembrane region" description="Helical" evidence="6">
    <location>
        <begin position="305"/>
        <end position="324"/>
    </location>
</feature>
<dbReference type="Proteomes" id="UP000011648">
    <property type="component" value="Unassembled WGS sequence"/>
</dbReference>
<dbReference type="InterPro" id="IPR020846">
    <property type="entry name" value="MFS_dom"/>
</dbReference>
<keyword evidence="2" id="KW-1003">Cell membrane</keyword>
<feature type="transmembrane region" description="Helical" evidence="6">
    <location>
        <begin position="117"/>
        <end position="135"/>
    </location>
</feature>
<evidence type="ECO:0000256" key="1">
    <source>
        <dbReference type="ARBA" id="ARBA00004651"/>
    </source>
</evidence>
<dbReference type="InterPro" id="IPR050189">
    <property type="entry name" value="MFS_Efflux_Transporters"/>
</dbReference>
<gene>
    <name evidence="8" type="ORF">C484_07476</name>
</gene>
<dbReference type="EMBL" id="AOIL01000019">
    <property type="protein sequence ID" value="ELY93706.1"/>
    <property type="molecule type" value="Genomic_DNA"/>
</dbReference>
<keyword evidence="4 6" id="KW-1133">Transmembrane helix</keyword>
<keyword evidence="3 6" id="KW-0812">Transmembrane</keyword>
<evidence type="ECO:0000313" key="9">
    <source>
        <dbReference type="Proteomes" id="UP000011648"/>
    </source>
</evidence>
<keyword evidence="9" id="KW-1185">Reference proteome</keyword>
<proteinExistence type="predicted"/>
<dbReference type="InterPro" id="IPR036259">
    <property type="entry name" value="MFS_trans_sf"/>
</dbReference>
<evidence type="ECO:0000256" key="5">
    <source>
        <dbReference type="ARBA" id="ARBA00023136"/>
    </source>
</evidence>
<name>M0A5T5_9EURY</name>
<evidence type="ECO:0000256" key="6">
    <source>
        <dbReference type="SAM" id="Phobius"/>
    </source>
</evidence>
<dbReference type="PROSITE" id="PS50850">
    <property type="entry name" value="MFS"/>
    <property type="match status" value="1"/>
</dbReference>
<feature type="transmembrane region" description="Helical" evidence="6">
    <location>
        <begin position="226"/>
        <end position="246"/>
    </location>
</feature>
<dbReference type="InterPro" id="IPR011701">
    <property type="entry name" value="MFS"/>
</dbReference>
<feature type="transmembrane region" description="Helical" evidence="6">
    <location>
        <begin position="54"/>
        <end position="77"/>
    </location>
</feature>
<feature type="transmembrane region" description="Helical" evidence="6">
    <location>
        <begin position="89"/>
        <end position="111"/>
    </location>
</feature>
<feature type="domain" description="Major facilitator superfamily (MFS) profile" evidence="7">
    <location>
        <begin position="23"/>
        <end position="420"/>
    </location>
</feature>
<sequence>MEVALIFTPAHLLSIMKKNDRTITLFTMVGHASFHLYEMVIPLFVVIWLNEFDVSAAVLGAVVAVGYGAIGVGALPSGALADRYGSKQLVVLSMSGMAGGFALISAAPTIWVLSAALVLWGAAASLYHPAGLSLITRGTDQQGTALAYHGVAGNVGTATGPLAAVLLLTVLDWRFVAGLLIVPALVGVLVASRLTFDERGETSSTENNPVAGQSLGLRRFLRQSKVLLVGGFIVAFAIAMLAGTYYRGIFTFLPDILADLPVFGSVEVAGEPLESSQYVYAGLLLIGGLGQYVGGRLSDYRSPEWAIFGVFTILVLISLLFPFFVGAGLVATLVICATLGFFVFMEAPIHQALIGKYAAADVHGLSFGYTYLGVFGLGAAGASIAGIVLTYGGMNLLFTTLAIFPIIGLILAGYLITRGRKRVEKVVQ</sequence>
<dbReference type="AlphaFoldDB" id="M0A5T5"/>
<feature type="transmembrane region" description="Helical" evidence="6">
    <location>
        <begin position="277"/>
        <end position="293"/>
    </location>
</feature>
<feature type="transmembrane region" description="Helical" evidence="6">
    <location>
        <begin position="330"/>
        <end position="349"/>
    </location>
</feature>
<dbReference type="PATRIC" id="fig|1230458.4.peg.1506"/>
<dbReference type="Gene3D" id="1.20.1250.20">
    <property type="entry name" value="MFS general substrate transporter like domains"/>
    <property type="match status" value="2"/>
</dbReference>
<evidence type="ECO:0000313" key="8">
    <source>
        <dbReference type="EMBL" id="ELY93706.1"/>
    </source>
</evidence>
<evidence type="ECO:0000259" key="7">
    <source>
        <dbReference type="PROSITE" id="PS50850"/>
    </source>
</evidence>
<feature type="transmembrane region" description="Helical" evidence="6">
    <location>
        <begin position="397"/>
        <end position="416"/>
    </location>
</feature>
<dbReference type="GO" id="GO:0005886">
    <property type="term" value="C:plasma membrane"/>
    <property type="evidence" value="ECO:0007669"/>
    <property type="project" value="UniProtKB-SubCell"/>
</dbReference>
<evidence type="ECO:0000256" key="3">
    <source>
        <dbReference type="ARBA" id="ARBA00022692"/>
    </source>
</evidence>
<feature type="transmembrane region" description="Helical" evidence="6">
    <location>
        <begin position="369"/>
        <end position="391"/>
    </location>
</feature>
<reference evidence="8 9" key="1">
    <citation type="journal article" date="2014" name="PLoS Genet.">
        <title>Phylogenetically driven sequencing of extremely halophilic archaea reveals strategies for static and dynamic osmo-response.</title>
        <authorList>
            <person name="Becker E.A."/>
            <person name="Seitzer P.M."/>
            <person name="Tritt A."/>
            <person name="Larsen D."/>
            <person name="Krusor M."/>
            <person name="Yao A.I."/>
            <person name="Wu D."/>
            <person name="Madern D."/>
            <person name="Eisen J.A."/>
            <person name="Darling A.E."/>
            <person name="Facciotti M.T."/>
        </authorList>
    </citation>
    <scope>NUCLEOTIDE SEQUENCE [LARGE SCALE GENOMIC DNA]</scope>
    <source>
        <strain evidence="8 9">DSM 12281</strain>
    </source>
</reference>
<feature type="transmembrane region" description="Helical" evidence="6">
    <location>
        <begin position="23"/>
        <end position="48"/>
    </location>
</feature>
<accession>M0A5T5</accession>
<comment type="subcellular location">
    <subcellularLocation>
        <location evidence="1">Cell membrane</location>
        <topology evidence="1">Multi-pass membrane protein</topology>
    </subcellularLocation>
</comment>
<feature type="transmembrane region" description="Helical" evidence="6">
    <location>
        <begin position="175"/>
        <end position="196"/>
    </location>
</feature>
<protein>
    <submittedName>
        <fullName evidence="8">Major facilitator superfamily protein</fullName>
    </submittedName>
</protein>
<dbReference type="STRING" id="1230458.C484_07476"/>
<dbReference type="PANTHER" id="PTHR43124:SF3">
    <property type="entry name" value="CHLORAMPHENICOL EFFLUX PUMP RV0191"/>
    <property type="match status" value="1"/>
</dbReference>
<evidence type="ECO:0000256" key="2">
    <source>
        <dbReference type="ARBA" id="ARBA00022475"/>
    </source>
</evidence>
<dbReference type="Pfam" id="PF07690">
    <property type="entry name" value="MFS_1"/>
    <property type="match status" value="1"/>
</dbReference>
<organism evidence="8 9">
    <name type="scientific">Natrialba taiwanensis DSM 12281</name>
    <dbReference type="NCBI Taxonomy" id="1230458"/>
    <lineage>
        <taxon>Archaea</taxon>
        <taxon>Methanobacteriati</taxon>
        <taxon>Methanobacteriota</taxon>
        <taxon>Stenosarchaea group</taxon>
        <taxon>Halobacteria</taxon>
        <taxon>Halobacteriales</taxon>
        <taxon>Natrialbaceae</taxon>
        <taxon>Natrialba</taxon>
    </lineage>
</organism>
<keyword evidence="5 6" id="KW-0472">Membrane</keyword>
<evidence type="ECO:0000256" key="4">
    <source>
        <dbReference type="ARBA" id="ARBA00022989"/>
    </source>
</evidence>
<dbReference type="GO" id="GO:0022857">
    <property type="term" value="F:transmembrane transporter activity"/>
    <property type="evidence" value="ECO:0007669"/>
    <property type="project" value="InterPro"/>
</dbReference>
<dbReference type="PANTHER" id="PTHR43124">
    <property type="entry name" value="PURINE EFFLUX PUMP PBUE"/>
    <property type="match status" value="1"/>
</dbReference>
<dbReference type="SUPFAM" id="SSF103473">
    <property type="entry name" value="MFS general substrate transporter"/>
    <property type="match status" value="1"/>
</dbReference>